<dbReference type="Proteomes" id="UP001157125">
    <property type="component" value="Unassembled WGS sequence"/>
</dbReference>
<keyword evidence="3" id="KW-1185">Reference proteome</keyword>
<comment type="caution">
    <text evidence="2">The sequence shown here is derived from an EMBL/GenBank/DDBJ whole genome shotgun (WGS) entry which is preliminary data.</text>
</comment>
<evidence type="ECO:0000313" key="2">
    <source>
        <dbReference type="EMBL" id="GMA34876.1"/>
    </source>
</evidence>
<protein>
    <submittedName>
        <fullName evidence="2">Uncharacterized protein</fullName>
    </submittedName>
</protein>
<dbReference type="EMBL" id="BSUN01000001">
    <property type="protein sequence ID" value="GMA34876.1"/>
    <property type="molecule type" value="Genomic_DNA"/>
</dbReference>
<proteinExistence type="predicted"/>
<reference evidence="3" key="1">
    <citation type="journal article" date="2019" name="Int. J. Syst. Evol. Microbiol.">
        <title>The Global Catalogue of Microorganisms (GCM) 10K type strain sequencing project: providing services to taxonomists for standard genome sequencing and annotation.</title>
        <authorList>
            <consortium name="The Broad Institute Genomics Platform"/>
            <consortium name="The Broad Institute Genome Sequencing Center for Infectious Disease"/>
            <person name="Wu L."/>
            <person name="Ma J."/>
        </authorList>
    </citation>
    <scope>NUCLEOTIDE SEQUENCE [LARGE SCALE GENOMIC DNA]</scope>
    <source>
        <strain evidence="3">NBRC 112299</strain>
    </source>
</reference>
<name>A0ABQ6IC79_9MICO</name>
<feature type="region of interest" description="Disordered" evidence="1">
    <location>
        <begin position="22"/>
        <end position="41"/>
    </location>
</feature>
<accession>A0ABQ6IC79</accession>
<sequence>MGLHQAVRQQVEAQVGVLDRGGGRVEVDDGAHCTDGDGAQRVGALGVNEGVGDLLSGGRLAQRGEGYQVSRATPSAS</sequence>
<gene>
    <name evidence="2" type="ORF">GCM10025876_10800</name>
</gene>
<evidence type="ECO:0000313" key="3">
    <source>
        <dbReference type="Proteomes" id="UP001157125"/>
    </source>
</evidence>
<organism evidence="2 3">
    <name type="scientific">Demequina litorisediminis</name>
    <dbReference type="NCBI Taxonomy" id="1849022"/>
    <lineage>
        <taxon>Bacteria</taxon>
        <taxon>Bacillati</taxon>
        <taxon>Actinomycetota</taxon>
        <taxon>Actinomycetes</taxon>
        <taxon>Micrococcales</taxon>
        <taxon>Demequinaceae</taxon>
        <taxon>Demequina</taxon>
    </lineage>
</organism>
<evidence type="ECO:0000256" key="1">
    <source>
        <dbReference type="SAM" id="MobiDB-lite"/>
    </source>
</evidence>
<feature type="compositionally biased region" description="Basic and acidic residues" evidence="1">
    <location>
        <begin position="22"/>
        <end position="35"/>
    </location>
</feature>